<dbReference type="PROSITE" id="PS50043">
    <property type="entry name" value="HTH_LUXR_2"/>
    <property type="match status" value="1"/>
</dbReference>
<keyword evidence="5" id="KW-1185">Reference proteome</keyword>
<dbReference type="InterPro" id="IPR036388">
    <property type="entry name" value="WH-like_DNA-bd_sf"/>
</dbReference>
<dbReference type="Proteomes" id="UP000280008">
    <property type="component" value="Unassembled WGS sequence"/>
</dbReference>
<dbReference type="PROSITE" id="PS00622">
    <property type="entry name" value="HTH_LUXR_1"/>
    <property type="match status" value="1"/>
</dbReference>
<organism evidence="4 5">
    <name type="scientific">Frondihabitans australicus</name>
    <dbReference type="NCBI Taxonomy" id="386892"/>
    <lineage>
        <taxon>Bacteria</taxon>
        <taxon>Bacillati</taxon>
        <taxon>Actinomycetota</taxon>
        <taxon>Actinomycetes</taxon>
        <taxon>Micrococcales</taxon>
        <taxon>Microbacteriaceae</taxon>
        <taxon>Frondihabitans</taxon>
    </lineage>
</organism>
<evidence type="ECO:0000259" key="3">
    <source>
        <dbReference type="PROSITE" id="PS50043"/>
    </source>
</evidence>
<dbReference type="CDD" id="cd06170">
    <property type="entry name" value="LuxR_C_like"/>
    <property type="match status" value="1"/>
</dbReference>
<keyword evidence="2" id="KW-0067">ATP-binding</keyword>
<gene>
    <name evidence="4" type="ORF">C8E83_3494</name>
</gene>
<dbReference type="PRINTS" id="PR00038">
    <property type="entry name" value="HTHLUXR"/>
</dbReference>
<reference evidence="4 5" key="1">
    <citation type="submission" date="2018-10" db="EMBL/GenBank/DDBJ databases">
        <title>Sequencing the genomes of 1000 actinobacteria strains.</title>
        <authorList>
            <person name="Klenk H.-P."/>
        </authorList>
    </citation>
    <scope>NUCLEOTIDE SEQUENCE [LARGE SCALE GENOMIC DNA]</scope>
    <source>
        <strain evidence="4 5">DSM 17894</strain>
    </source>
</reference>
<sequence length="913" mass="98585">MQDSLDALEAGYARNLVIVGSAGAGKTRLLSSALETAGQRGILFTLCRPGPESQNVPLGAISDILLGAEPPFISAEHFESLVSAPESRYWLIQQIQERMERAAAGSGIVVFVDDLQWCDTSTLAVFRSLIRHLRDMAVTWIVTVRSGGLTSSVSDTISALTISGSTLDLSPLSDDDVSAMISDRIGVTPGKGLLRHMEGAEHMPLLVLEMLRALSDADQLDLAGGRAELVGDGHDASHGQALVERITRLPSGPRELILAASILGRQFRLTSLAQLMDTSVHDLALPLVDAIEAGLLTDDGTRVAFRHDLLRDAAESLIPAESRRILERRAAAVAHTDGEYLVAIASRLLGVAQRGDLDAAATFHSAAQRTFESDAALAAQFARAAIETENRPEERKRLIADLLPVLWQGGLSEEAQTFVASLEGSLPAPEEASLRLGIARLRTESSFRAAADAANAGLQLDGIPAFTKAGLLSVKAQALAGLGEHDAVQKLLDEGRPLAQDTSNILALATFDASESIRSFYRNRFDDASKQIVSAVARIASLPGTTESQWLPESLWLAFLTDALGDPGRAERIAAANVLENQRRHNATATAYWMMVRARALFDQGHLRRARATAEAVLDFHADLPLGQLLATTVGYVLFRAAVHQGDRAGLDKYRPMIEDLSRATDMAGVAHWLLALEADENHDRSTADAYLTPLTAALDAPVFGLAAPADFLDDVQLCRMLLRRSDSEHVAKVVNMAVGRARANPSFPLATAVAHHVVGLAERSVAELSEAVAAYRTVDRRLALACALEDLGVLQAATAEEKATMSWLESADLYDSAGATHPWNRVRRRLRTVGVSQRATRPEFEESVLSSRELQVAERVAAGRTTQQIADDLFLSPHTVTTYVRNIYGKWKVASRKDLAARFRNEHDRPAG</sequence>
<dbReference type="SUPFAM" id="SSF46894">
    <property type="entry name" value="C-terminal effector domain of the bipartite response regulators"/>
    <property type="match status" value="1"/>
</dbReference>
<dbReference type="PANTHER" id="PTHR16305">
    <property type="entry name" value="TESTICULAR SOLUBLE ADENYLYL CYCLASE"/>
    <property type="match status" value="1"/>
</dbReference>
<proteinExistence type="predicted"/>
<evidence type="ECO:0000256" key="2">
    <source>
        <dbReference type="ARBA" id="ARBA00022840"/>
    </source>
</evidence>
<dbReference type="InterPro" id="IPR016032">
    <property type="entry name" value="Sig_transdc_resp-reg_C-effctor"/>
</dbReference>
<dbReference type="InterPro" id="IPR000792">
    <property type="entry name" value="Tscrpt_reg_LuxR_C"/>
</dbReference>
<dbReference type="Pfam" id="PF13191">
    <property type="entry name" value="AAA_16"/>
    <property type="match status" value="1"/>
</dbReference>
<dbReference type="GO" id="GO:0003677">
    <property type="term" value="F:DNA binding"/>
    <property type="evidence" value="ECO:0007669"/>
    <property type="project" value="InterPro"/>
</dbReference>
<dbReference type="SUPFAM" id="SSF52540">
    <property type="entry name" value="P-loop containing nucleoside triphosphate hydrolases"/>
    <property type="match status" value="1"/>
</dbReference>
<name>A0A495IMH8_9MICO</name>
<dbReference type="GO" id="GO:0004016">
    <property type="term" value="F:adenylate cyclase activity"/>
    <property type="evidence" value="ECO:0007669"/>
    <property type="project" value="TreeGrafter"/>
</dbReference>
<accession>A0A495IMH8</accession>
<dbReference type="Gene3D" id="1.10.10.10">
    <property type="entry name" value="Winged helix-like DNA-binding domain superfamily/Winged helix DNA-binding domain"/>
    <property type="match status" value="1"/>
</dbReference>
<keyword evidence="1" id="KW-0547">Nucleotide-binding</keyword>
<evidence type="ECO:0000313" key="5">
    <source>
        <dbReference type="Proteomes" id="UP000280008"/>
    </source>
</evidence>
<dbReference type="InterPro" id="IPR027417">
    <property type="entry name" value="P-loop_NTPase"/>
</dbReference>
<evidence type="ECO:0000256" key="1">
    <source>
        <dbReference type="ARBA" id="ARBA00022741"/>
    </source>
</evidence>
<dbReference type="GO" id="GO:0006355">
    <property type="term" value="P:regulation of DNA-templated transcription"/>
    <property type="evidence" value="ECO:0007669"/>
    <property type="project" value="InterPro"/>
</dbReference>
<evidence type="ECO:0000313" key="4">
    <source>
        <dbReference type="EMBL" id="RKR76325.1"/>
    </source>
</evidence>
<dbReference type="SMART" id="SM00421">
    <property type="entry name" value="HTH_LUXR"/>
    <property type="match status" value="1"/>
</dbReference>
<dbReference type="GO" id="GO:0005524">
    <property type="term" value="F:ATP binding"/>
    <property type="evidence" value="ECO:0007669"/>
    <property type="project" value="UniProtKB-KW"/>
</dbReference>
<dbReference type="InterPro" id="IPR041664">
    <property type="entry name" value="AAA_16"/>
</dbReference>
<protein>
    <submittedName>
        <fullName evidence="4">AAA ATPase-like protein</fullName>
    </submittedName>
</protein>
<dbReference type="Pfam" id="PF00196">
    <property type="entry name" value="GerE"/>
    <property type="match status" value="1"/>
</dbReference>
<dbReference type="AlphaFoldDB" id="A0A495IMH8"/>
<dbReference type="GO" id="GO:0005737">
    <property type="term" value="C:cytoplasm"/>
    <property type="evidence" value="ECO:0007669"/>
    <property type="project" value="TreeGrafter"/>
</dbReference>
<dbReference type="PANTHER" id="PTHR16305:SF35">
    <property type="entry name" value="TRANSCRIPTIONAL ACTIVATOR DOMAIN"/>
    <property type="match status" value="1"/>
</dbReference>
<feature type="domain" description="HTH luxR-type" evidence="3">
    <location>
        <begin position="843"/>
        <end position="908"/>
    </location>
</feature>
<dbReference type="EMBL" id="RBKS01000001">
    <property type="protein sequence ID" value="RKR76325.1"/>
    <property type="molecule type" value="Genomic_DNA"/>
</dbReference>
<comment type="caution">
    <text evidence="4">The sequence shown here is derived from an EMBL/GenBank/DDBJ whole genome shotgun (WGS) entry which is preliminary data.</text>
</comment>